<comment type="caution">
    <text evidence="2">The sequence shown here is derived from an EMBL/GenBank/DDBJ whole genome shotgun (WGS) entry which is preliminary data.</text>
</comment>
<accession>A0A9P8LM41</accession>
<keyword evidence="1" id="KW-0812">Transmembrane</keyword>
<evidence type="ECO:0000313" key="2">
    <source>
        <dbReference type="EMBL" id="KAH0570526.1"/>
    </source>
</evidence>
<proteinExistence type="predicted"/>
<dbReference type="EMBL" id="AUWU02000007">
    <property type="protein sequence ID" value="KAH0570526.1"/>
    <property type="molecule type" value="Genomic_DNA"/>
</dbReference>
<keyword evidence="1" id="KW-1133">Transmembrane helix</keyword>
<dbReference type="Proteomes" id="UP000018208">
    <property type="component" value="Unassembled WGS sequence"/>
</dbReference>
<reference evidence="2 3" key="1">
    <citation type="journal article" date="2014" name="PLoS Genet.">
        <title>The Genome of Spironucleus salmonicida Highlights a Fish Pathogen Adapted to Fluctuating Environments.</title>
        <authorList>
            <person name="Xu F."/>
            <person name="Jerlstrom-Hultqvist J."/>
            <person name="Einarsson E."/>
            <person name="Astvaldsson A."/>
            <person name="Svard S.G."/>
            <person name="Andersson J.O."/>
        </authorList>
    </citation>
    <scope>NUCLEOTIDE SEQUENCE [LARGE SCALE GENOMIC DNA]</scope>
    <source>
        <strain evidence="2 3">ATCC 50377</strain>
    </source>
</reference>
<feature type="transmembrane region" description="Helical" evidence="1">
    <location>
        <begin position="209"/>
        <end position="228"/>
    </location>
</feature>
<dbReference type="RefSeq" id="XP_067761299.1">
    <property type="nucleotide sequence ID" value="XM_067910612.1"/>
</dbReference>
<evidence type="ECO:0000313" key="3">
    <source>
        <dbReference type="Proteomes" id="UP000018208"/>
    </source>
</evidence>
<gene>
    <name evidence="2" type="ORF">SS50377_26806</name>
</gene>
<dbReference type="AlphaFoldDB" id="A0A9P8LM41"/>
<sequence length="235" mass="26615">MVNNSQIMQPFAISQPITPLTKDIECASSIIINNLADTPLLLKIQTSDSKLSSSPTIFTLLPNGRQRIQLLSKQLKSAQICVKGFFVESSEVILNEVAPELLKAFYNRFQDKAVSENTFVEQQMIIIYDDKQKYDQNKTSADDYNQKTKTLQNDVNFSQAALAEAQTQLQQKKILLAREQAEVTILENSEQSLKIQLKQKQRFKDFKGIGYRHLAAVLCFIFGFSTGLKLKSKLD</sequence>
<protein>
    <submittedName>
        <fullName evidence="2">Uncharacterized protein</fullName>
    </submittedName>
</protein>
<dbReference type="GeneID" id="94300829"/>
<name>A0A9P8LM41_9EUKA</name>
<evidence type="ECO:0000256" key="1">
    <source>
        <dbReference type="SAM" id="Phobius"/>
    </source>
</evidence>
<keyword evidence="1" id="KW-0472">Membrane</keyword>
<dbReference type="KEGG" id="ssao:94300829"/>
<organism evidence="2 3">
    <name type="scientific">Spironucleus salmonicida</name>
    <dbReference type="NCBI Taxonomy" id="348837"/>
    <lineage>
        <taxon>Eukaryota</taxon>
        <taxon>Metamonada</taxon>
        <taxon>Diplomonadida</taxon>
        <taxon>Hexamitidae</taxon>
        <taxon>Hexamitinae</taxon>
        <taxon>Spironucleus</taxon>
    </lineage>
</organism>
<keyword evidence="3" id="KW-1185">Reference proteome</keyword>